<proteinExistence type="predicted"/>
<dbReference type="PROSITE" id="PS51318">
    <property type="entry name" value="TAT"/>
    <property type="match status" value="1"/>
</dbReference>
<reference evidence="2" key="1">
    <citation type="submission" date="2022-04" db="EMBL/GenBank/DDBJ databases">
        <title>Halocatena sp. nov., isolated from a salt lake.</title>
        <authorList>
            <person name="Cui H.-L."/>
        </authorList>
    </citation>
    <scope>NUCLEOTIDE SEQUENCE</scope>
    <source>
        <strain evidence="2">AD-1</strain>
        <plasmid evidence="2">unnamed2</plasmid>
    </source>
</reference>
<evidence type="ECO:0000313" key="2">
    <source>
        <dbReference type="EMBL" id="UPM44664.1"/>
    </source>
</evidence>
<feature type="compositionally biased region" description="Polar residues" evidence="1">
    <location>
        <begin position="1"/>
        <end position="11"/>
    </location>
</feature>
<sequence length="163" mass="17154">MTTNEPAQANEQNEKIDGTSRRNILKLIGTASVATFGAGALTGTAAASDATPESATPEETATAQFSSEKKDESIDPAVAKAVNEAIASGCVEYIAPPVGPQVNIKPPCVYDAYADPWGYAWNLLVQYPTLDDCRTTASVATEIDAHRLGQYGEEISLQCSIAD</sequence>
<feature type="region of interest" description="Disordered" evidence="1">
    <location>
        <begin position="44"/>
        <end position="74"/>
    </location>
</feature>
<feature type="region of interest" description="Disordered" evidence="1">
    <location>
        <begin position="1"/>
        <end position="21"/>
    </location>
</feature>
<dbReference type="AlphaFoldDB" id="A0A8U0A6M5"/>
<accession>A0A8U0A6M5</accession>
<dbReference type="KEGG" id="haad:MW046_16635"/>
<dbReference type="Proteomes" id="UP000831768">
    <property type="component" value="Plasmid unnamed2"/>
</dbReference>
<dbReference type="GeneID" id="71929708"/>
<geneLocation type="plasmid" evidence="2 3">
    <name>unnamed2</name>
</geneLocation>
<feature type="compositionally biased region" description="Low complexity" evidence="1">
    <location>
        <begin position="44"/>
        <end position="63"/>
    </location>
</feature>
<gene>
    <name evidence="2" type="ORF">MW046_16635</name>
</gene>
<dbReference type="EMBL" id="CP096021">
    <property type="protein sequence ID" value="UPM44664.1"/>
    <property type="molecule type" value="Genomic_DNA"/>
</dbReference>
<name>A0A8U0A6M5_9EURY</name>
<evidence type="ECO:0000313" key="3">
    <source>
        <dbReference type="Proteomes" id="UP000831768"/>
    </source>
</evidence>
<evidence type="ECO:0000256" key="1">
    <source>
        <dbReference type="SAM" id="MobiDB-lite"/>
    </source>
</evidence>
<organism evidence="2 3">
    <name type="scientific">Halocatena salina</name>
    <dbReference type="NCBI Taxonomy" id="2934340"/>
    <lineage>
        <taxon>Archaea</taxon>
        <taxon>Methanobacteriati</taxon>
        <taxon>Methanobacteriota</taxon>
        <taxon>Stenosarchaea group</taxon>
        <taxon>Halobacteria</taxon>
        <taxon>Halobacteriales</taxon>
        <taxon>Natronomonadaceae</taxon>
        <taxon>Halocatena</taxon>
    </lineage>
</organism>
<dbReference type="InterPro" id="IPR006311">
    <property type="entry name" value="TAT_signal"/>
</dbReference>
<protein>
    <submittedName>
        <fullName evidence="2">Uncharacterized protein</fullName>
    </submittedName>
</protein>
<dbReference type="RefSeq" id="WP_247995318.1">
    <property type="nucleotide sequence ID" value="NZ_CP096021.1"/>
</dbReference>
<keyword evidence="2" id="KW-0614">Plasmid</keyword>
<keyword evidence="3" id="KW-1185">Reference proteome</keyword>